<keyword evidence="1" id="KW-1133">Transmembrane helix</keyword>
<protein>
    <recommendedName>
        <fullName evidence="4">Prepilin type IV endopeptidase peptidase domain-containing protein</fullName>
    </recommendedName>
</protein>
<organism evidence="2 3">
    <name type="scientific">Mucilaginibacter ginsenosidivorax</name>
    <dbReference type="NCBI Taxonomy" id="862126"/>
    <lineage>
        <taxon>Bacteria</taxon>
        <taxon>Pseudomonadati</taxon>
        <taxon>Bacteroidota</taxon>
        <taxon>Sphingobacteriia</taxon>
        <taxon>Sphingobacteriales</taxon>
        <taxon>Sphingobacteriaceae</taxon>
        <taxon>Mucilaginibacter</taxon>
    </lineage>
</organism>
<feature type="transmembrane region" description="Helical" evidence="1">
    <location>
        <begin position="138"/>
        <end position="158"/>
    </location>
</feature>
<dbReference type="EMBL" id="CP042437">
    <property type="protein sequence ID" value="QEC79302.1"/>
    <property type="molecule type" value="Genomic_DNA"/>
</dbReference>
<dbReference type="KEGG" id="mgk:FSB76_26375"/>
<feature type="transmembrane region" description="Helical" evidence="1">
    <location>
        <begin position="109"/>
        <end position="126"/>
    </location>
</feature>
<sequence length="178" mass="20522">MLAIRFALLLSLLVILLQDFCFRAVHWALFPLLTIGLLSLKLLEGNDASLAGEQIAVNLSFLVMVLAILTGYLFMSRRRFINITKGLMGWGDILFLAAIGFYLSVLNYVFFYIVSIPIVLILWLFYQLIAGNKGKHIPLAGLQSLLFIVFLAGDWWYFHIRITDDYWLLRYLTPWIQQ</sequence>
<reference evidence="2 3" key="1">
    <citation type="journal article" date="2013" name="J. Microbiol.">
        <title>Mucilaginibacter ginsenosidivorax sp. nov., with ginsenoside converting activity isolated from sediment.</title>
        <authorList>
            <person name="Kim J.K."/>
            <person name="Choi T.E."/>
            <person name="Liu Q.M."/>
            <person name="Park H.Y."/>
            <person name="Yi T.H."/>
            <person name="Yoon M.H."/>
            <person name="Kim S.C."/>
            <person name="Im W.T."/>
        </authorList>
    </citation>
    <scope>NUCLEOTIDE SEQUENCE [LARGE SCALE GENOMIC DNA]</scope>
    <source>
        <strain evidence="2 3">KHI28</strain>
    </source>
</reference>
<keyword evidence="1" id="KW-0472">Membrane</keyword>
<accession>A0A5B8W8S9</accession>
<proteinExistence type="predicted"/>
<evidence type="ECO:0008006" key="4">
    <source>
        <dbReference type="Google" id="ProtNLM"/>
    </source>
</evidence>
<dbReference type="OrthoDB" id="798769at2"/>
<keyword evidence="3" id="KW-1185">Reference proteome</keyword>
<keyword evidence="1" id="KW-0812">Transmembrane</keyword>
<evidence type="ECO:0000256" key="1">
    <source>
        <dbReference type="SAM" id="Phobius"/>
    </source>
</evidence>
<dbReference type="RefSeq" id="WP_147058767.1">
    <property type="nucleotide sequence ID" value="NZ_CP042437.1"/>
</dbReference>
<evidence type="ECO:0000313" key="2">
    <source>
        <dbReference type="EMBL" id="QEC79302.1"/>
    </source>
</evidence>
<dbReference type="Proteomes" id="UP000321362">
    <property type="component" value="Chromosome"/>
</dbReference>
<evidence type="ECO:0000313" key="3">
    <source>
        <dbReference type="Proteomes" id="UP000321362"/>
    </source>
</evidence>
<gene>
    <name evidence="2" type="ORF">FSB76_26375</name>
</gene>
<feature type="transmembrane region" description="Helical" evidence="1">
    <location>
        <begin position="87"/>
        <end position="103"/>
    </location>
</feature>
<name>A0A5B8W8S9_9SPHI</name>
<feature type="transmembrane region" description="Helical" evidence="1">
    <location>
        <begin position="55"/>
        <end position="75"/>
    </location>
</feature>
<dbReference type="AlphaFoldDB" id="A0A5B8W8S9"/>